<proteinExistence type="predicted"/>
<organism evidence="2 3">
    <name type="scientific">Pseudozobellia thermophila</name>
    <dbReference type="NCBI Taxonomy" id="192903"/>
    <lineage>
        <taxon>Bacteria</taxon>
        <taxon>Pseudomonadati</taxon>
        <taxon>Bacteroidota</taxon>
        <taxon>Flavobacteriia</taxon>
        <taxon>Flavobacteriales</taxon>
        <taxon>Flavobacteriaceae</taxon>
        <taxon>Pseudozobellia</taxon>
    </lineage>
</organism>
<feature type="transmembrane region" description="Helical" evidence="1">
    <location>
        <begin position="14"/>
        <end position="35"/>
    </location>
</feature>
<keyword evidence="1" id="KW-1133">Transmembrane helix</keyword>
<keyword evidence="3" id="KW-1185">Reference proteome</keyword>
<evidence type="ECO:0000313" key="3">
    <source>
        <dbReference type="Proteomes" id="UP000184543"/>
    </source>
</evidence>
<evidence type="ECO:0008006" key="4">
    <source>
        <dbReference type="Google" id="ProtNLM"/>
    </source>
</evidence>
<dbReference type="OrthoDB" id="9771783at2"/>
<dbReference type="AlphaFoldDB" id="A0A1M6BCX2"/>
<protein>
    <recommendedName>
        <fullName evidence="4">DUF748 domain-containing protein</fullName>
    </recommendedName>
</protein>
<keyword evidence="1" id="KW-0472">Membrane</keyword>
<sequence length="365" mass="41107">MKRKEKRGIRKKRYVLPLLGITLLIVLRLMLPFMVKNYVNGVLAELPGYHGHVADIDISLLRGAYVIHGLYLNKVDAGSEVPFLDLEKTDISIEWKALFNGKVVSEIVMTRPRFIYVFEDHQNDSAADPDIADWTKALTDLVPIAINNLSITDGKAAFVQLNADPNIDLHLNKIELRATNLRNVVRTEEELPSQIRATAVSIGQGRFNLEGKMDLVRQVPDMDVSFSLEEASATALNDFTRHYAGIDFVGGRLNVFGEMAIANDYLTGYIKPLLQDLKLVDPEQDRFLNILWEGFVGFFKFIVKNKGNNTVATKVPLKGDVSQVESEVWPTIWNLFKNGWIKAFRGVVDNDIDYKDAKEGARDGE</sequence>
<evidence type="ECO:0000256" key="1">
    <source>
        <dbReference type="SAM" id="Phobius"/>
    </source>
</evidence>
<dbReference type="Pfam" id="PF05359">
    <property type="entry name" value="DUF748"/>
    <property type="match status" value="1"/>
</dbReference>
<dbReference type="STRING" id="192903.SAMN04488513_101366"/>
<dbReference type="RefSeq" id="WP_072987595.1">
    <property type="nucleotide sequence ID" value="NZ_FQYU01000001.1"/>
</dbReference>
<evidence type="ECO:0000313" key="2">
    <source>
        <dbReference type="EMBL" id="SHI46418.1"/>
    </source>
</evidence>
<dbReference type="Proteomes" id="UP000184543">
    <property type="component" value="Unassembled WGS sequence"/>
</dbReference>
<dbReference type="InterPro" id="IPR008023">
    <property type="entry name" value="DUF748"/>
</dbReference>
<name>A0A1M6BCX2_9FLAO</name>
<gene>
    <name evidence="2" type="ORF">SAMN04488513_101366</name>
</gene>
<keyword evidence="1" id="KW-0812">Transmembrane</keyword>
<accession>A0A1M6BCX2</accession>
<reference evidence="3" key="1">
    <citation type="submission" date="2016-11" db="EMBL/GenBank/DDBJ databases">
        <authorList>
            <person name="Varghese N."/>
            <person name="Submissions S."/>
        </authorList>
    </citation>
    <scope>NUCLEOTIDE SEQUENCE [LARGE SCALE GENOMIC DNA]</scope>
    <source>
        <strain evidence="3">DSM 19858</strain>
    </source>
</reference>
<dbReference type="EMBL" id="FQYU01000001">
    <property type="protein sequence ID" value="SHI46418.1"/>
    <property type="molecule type" value="Genomic_DNA"/>
</dbReference>